<proteinExistence type="predicted"/>
<dbReference type="OrthoDB" id="10602947at2759"/>
<gene>
    <name evidence="2" type="ORF">OS493_034021</name>
</gene>
<name>A0A9W9Z816_9CNID</name>
<reference evidence="2" key="1">
    <citation type="submission" date="2023-01" db="EMBL/GenBank/DDBJ databases">
        <title>Genome assembly of the deep-sea coral Lophelia pertusa.</title>
        <authorList>
            <person name="Herrera S."/>
            <person name="Cordes E."/>
        </authorList>
    </citation>
    <scope>NUCLEOTIDE SEQUENCE</scope>
    <source>
        <strain evidence="2">USNM1676648</strain>
        <tissue evidence="2">Polyp</tissue>
    </source>
</reference>
<dbReference type="AlphaFoldDB" id="A0A9W9Z816"/>
<sequence>MVAVQFDQMKRKNELLEEKSSQLENDVGPVQKAVITRDKMLTDAKKLKEEMAATIETLEQENEHLHHKLNSGVVGKYRAVKRFFGRLVDALRSL</sequence>
<evidence type="ECO:0000256" key="1">
    <source>
        <dbReference type="SAM" id="Coils"/>
    </source>
</evidence>
<evidence type="ECO:0000313" key="2">
    <source>
        <dbReference type="EMBL" id="KAJ7376565.1"/>
    </source>
</evidence>
<protein>
    <submittedName>
        <fullName evidence="2">Uncharacterized protein</fullName>
    </submittedName>
</protein>
<accession>A0A9W9Z816</accession>
<dbReference type="Proteomes" id="UP001163046">
    <property type="component" value="Unassembled WGS sequence"/>
</dbReference>
<feature type="coiled-coil region" evidence="1">
    <location>
        <begin position="6"/>
        <end position="68"/>
    </location>
</feature>
<keyword evidence="3" id="KW-1185">Reference proteome</keyword>
<evidence type="ECO:0000313" key="3">
    <source>
        <dbReference type="Proteomes" id="UP001163046"/>
    </source>
</evidence>
<comment type="caution">
    <text evidence="2">The sequence shown here is derived from an EMBL/GenBank/DDBJ whole genome shotgun (WGS) entry which is preliminary data.</text>
</comment>
<organism evidence="2 3">
    <name type="scientific">Desmophyllum pertusum</name>
    <dbReference type="NCBI Taxonomy" id="174260"/>
    <lineage>
        <taxon>Eukaryota</taxon>
        <taxon>Metazoa</taxon>
        <taxon>Cnidaria</taxon>
        <taxon>Anthozoa</taxon>
        <taxon>Hexacorallia</taxon>
        <taxon>Scleractinia</taxon>
        <taxon>Caryophylliina</taxon>
        <taxon>Caryophylliidae</taxon>
        <taxon>Desmophyllum</taxon>
    </lineage>
</organism>
<dbReference type="EMBL" id="MU826396">
    <property type="protein sequence ID" value="KAJ7376565.1"/>
    <property type="molecule type" value="Genomic_DNA"/>
</dbReference>
<keyword evidence="1" id="KW-0175">Coiled coil</keyword>